<dbReference type="Proteomes" id="UP000003113">
    <property type="component" value="Unassembled WGS sequence"/>
</dbReference>
<dbReference type="PANTHER" id="PTHR37841">
    <property type="entry name" value="GLR2918 PROTEIN"/>
    <property type="match status" value="1"/>
</dbReference>
<dbReference type="AlphaFoldDB" id="H0F0P4"/>
<protein>
    <submittedName>
        <fullName evidence="2">KWG Leptospira family protein 2</fullName>
    </submittedName>
</protein>
<dbReference type="PANTHER" id="PTHR37841:SF1">
    <property type="entry name" value="DUF3298 DOMAIN-CONTAINING PROTEIN"/>
    <property type="match status" value="1"/>
</dbReference>
<feature type="chain" id="PRO_5003532960" evidence="1">
    <location>
        <begin position="27"/>
        <end position="963"/>
    </location>
</feature>
<proteinExistence type="predicted"/>
<evidence type="ECO:0000313" key="3">
    <source>
        <dbReference type="Proteomes" id="UP000003113"/>
    </source>
</evidence>
<dbReference type="PATRIC" id="fig|477184.5.peg.315"/>
<feature type="signal peptide" evidence="1">
    <location>
        <begin position="1"/>
        <end position="26"/>
    </location>
</feature>
<sequence length="963" mass="102419">MTSRALRTTRLACALAALGVSLSAQAQSGHLYCLAEGDYLAYPAADDIASRNPFGNGCIRDLSDGRAAVLLPSAIENIDRVPRNSSLRRHAWGFLDANGRVAIEPIFEAVRDFRHGLAAVQWQGKWGYIDTNGRMAVRPRYDAVEDFVEIGLAVATLDGRPVLIDRQGNPAGAPLEENVRALRLSDGVPARATVQYKEEYRSSDGERRYGGTGVVITKPFGNGLYVATNGEGKYGVVDKDWKWIIEPELDDVFVQNEGALATAYGREGSVMVTAEGKLIGQDQHYESMNPVGKAFWSAALPRRAGYAVLDASGAVVATLTQDEGQASQRHADIVVYPSGGNIVALVPGRPAPVTLGTGIAAADEAEGYVLFVDGASQPAGLLTPTGAWLHGDSAPAWLGQVGRMEARLGKLWVSDAQGRLLNVLDTDGRALLKPEAVQAAQDLQLKPLSASVPGGPLGLLGQGHCHCGGAESGAGLLLADGSIVSDPSWNELIPLDLAEDAPADGLAADQLRYAAETDDGMLLLDARGKPVDLPAQQHIGVFRHGYAQVYGDGVVRMIDRTGKTYELPEAFDTQVVAPGVVRFLKTAADGEPWGLYDFVAGKALAAPAFRSIGEFQDGQAVASLGPDRVGVIDQQGRWILPASHHDAERVNDKLWRVSQAGGKHDRYDRPAAVFNTQGQALTGFLRGLQVGDYGDGSISAGNDRNRWIISPDGTDALDMKDADYVRLGDWMEIRRADRHGYLNSQGSWQIEPAPGAGSDFHGAPARALASNADGTRVIDANGKTLASLPSGDWSWPRGSATLIRHYTAKGKTMTDYADPTGKTRLTVEGFASAYSEGRAVAQVSSDGVRAVDAKGALVGPAYDAMGAMRDGLAPASADHAYGYVDSTGSFAILAAYRVASAFSNQRAVVSTEDDSRIIDTSGKTLARVQMQCGIRTLYGAAGQRLWPLRMPQGCKGRPESRAY</sequence>
<dbReference type="InterPro" id="IPR032774">
    <property type="entry name" value="WG_beta_rep"/>
</dbReference>
<dbReference type="Pfam" id="PF14903">
    <property type="entry name" value="WG_beta_rep"/>
    <property type="match status" value="2"/>
</dbReference>
<dbReference type="OrthoDB" id="5380961at2"/>
<accession>H0F0P4</accession>
<evidence type="ECO:0000256" key="1">
    <source>
        <dbReference type="SAM" id="SignalP"/>
    </source>
</evidence>
<reference evidence="2 3" key="1">
    <citation type="journal article" date="2012" name="J. Bacteriol.">
        <title>Genome sequence of the highly efficient arsenite-oxidizing bacterium Achromobacter arsenitoxydans SY8.</title>
        <authorList>
            <person name="Li X."/>
            <person name="Hu Y."/>
            <person name="Gong J."/>
            <person name="Lin Y."/>
            <person name="Johnstone L."/>
            <person name="Rensing C."/>
            <person name="Wang G."/>
        </authorList>
    </citation>
    <scope>NUCLEOTIDE SEQUENCE [LARGE SCALE GENOMIC DNA]</scope>
    <source>
        <strain evidence="2 3">SY8</strain>
    </source>
</reference>
<gene>
    <name evidence="2" type="ORF">KYC_01629</name>
</gene>
<organism evidence="2 3">
    <name type="scientific">Achromobacter arsenitoxydans SY8</name>
    <dbReference type="NCBI Taxonomy" id="477184"/>
    <lineage>
        <taxon>Bacteria</taxon>
        <taxon>Pseudomonadati</taxon>
        <taxon>Pseudomonadota</taxon>
        <taxon>Betaproteobacteria</taxon>
        <taxon>Burkholderiales</taxon>
        <taxon>Alcaligenaceae</taxon>
        <taxon>Achromobacter</taxon>
    </lineage>
</organism>
<dbReference type="EMBL" id="AGUF01000008">
    <property type="protein sequence ID" value="EHK68151.1"/>
    <property type="molecule type" value="Genomic_DNA"/>
</dbReference>
<name>H0F0P4_9BURK</name>
<evidence type="ECO:0000313" key="2">
    <source>
        <dbReference type="EMBL" id="EHK68151.1"/>
    </source>
</evidence>
<dbReference type="RefSeq" id="WP_008158170.1">
    <property type="nucleotide sequence ID" value="NZ_AGUF01000008.1"/>
</dbReference>
<dbReference type="STRING" id="477184.KYC_01629"/>
<keyword evidence="1" id="KW-0732">Signal</keyword>
<dbReference type="eggNOG" id="COG5263">
    <property type="taxonomic scope" value="Bacteria"/>
</dbReference>
<keyword evidence="3" id="KW-1185">Reference proteome</keyword>
<comment type="caution">
    <text evidence="2">The sequence shown here is derived from an EMBL/GenBank/DDBJ whole genome shotgun (WGS) entry which is preliminary data.</text>
</comment>
<dbReference type="SUPFAM" id="SSF69360">
    <property type="entry name" value="Cell wall binding repeat"/>
    <property type="match status" value="1"/>
</dbReference>